<dbReference type="GO" id="GO:0043590">
    <property type="term" value="C:bacterial nucleoid"/>
    <property type="evidence" value="ECO:0007669"/>
    <property type="project" value="TreeGrafter"/>
</dbReference>
<feature type="domain" description="AAA+ ATPase" evidence="10">
    <location>
        <begin position="21"/>
        <end position="522"/>
    </location>
</feature>
<dbReference type="SMART" id="SM00382">
    <property type="entry name" value="AAA"/>
    <property type="match status" value="1"/>
</dbReference>
<keyword evidence="5 9" id="KW-0227">DNA damage</keyword>
<dbReference type="InterPro" id="IPR003395">
    <property type="entry name" value="RecF/RecN/SMC_N"/>
</dbReference>
<dbReference type="GO" id="GO:0009432">
    <property type="term" value="P:SOS response"/>
    <property type="evidence" value="ECO:0007669"/>
    <property type="project" value="TreeGrafter"/>
</dbReference>
<dbReference type="FunFam" id="3.40.50.300:FF:000319">
    <property type="entry name" value="DNA repair protein RecN"/>
    <property type="match status" value="1"/>
</dbReference>
<evidence type="ECO:0000259" key="10">
    <source>
        <dbReference type="SMART" id="SM00382"/>
    </source>
</evidence>
<proteinExistence type="inferred from homology"/>
<organism evidence="11 12">
    <name type="scientific">Candidatus Egerieisoma faecipullorum</name>
    <dbReference type="NCBI Taxonomy" id="2840963"/>
    <lineage>
        <taxon>Bacteria</taxon>
        <taxon>Bacillati</taxon>
        <taxon>Bacillota</taxon>
        <taxon>Clostridia</taxon>
        <taxon>Eubacteriales</taxon>
        <taxon>Clostridiaceae</taxon>
        <taxon>Clostridiaceae incertae sedis</taxon>
        <taxon>Candidatus Egerieisoma</taxon>
    </lineage>
</organism>
<keyword evidence="6" id="KW-0067">ATP-binding</keyword>
<dbReference type="GO" id="GO:0006281">
    <property type="term" value="P:DNA repair"/>
    <property type="evidence" value="ECO:0007669"/>
    <property type="project" value="UniProtKB-KW"/>
</dbReference>
<dbReference type="PANTHER" id="PTHR11059:SF0">
    <property type="entry name" value="DNA REPAIR PROTEIN RECN"/>
    <property type="match status" value="1"/>
</dbReference>
<name>A0A9D1I8J2_9CLOT</name>
<comment type="function">
    <text evidence="1 9">May be involved in recombinational repair of damaged DNA.</text>
</comment>
<evidence type="ECO:0000256" key="9">
    <source>
        <dbReference type="PIRNR" id="PIRNR003128"/>
    </source>
</evidence>
<evidence type="ECO:0000313" key="12">
    <source>
        <dbReference type="Proteomes" id="UP000824089"/>
    </source>
</evidence>
<dbReference type="PANTHER" id="PTHR11059">
    <property type="entry name" value="DNA REPAIR PROTEIN RECN"/>
    <property type="match status" value="1"/>
</dbReference>
<dbReference type="InterPro" id="IPR003593">
    <property type="entry name" value="AAA+_ATPase"/>
</dbReference>
<keyword evidence="4" id="KW-0547">Nucleotide-binding</keyword>
<comment type="similarity">
    <text evidence="2 9">Belongs to the RecN family.</text>
</comment>
<evidence type="ECO:0000256" key="5">
    <source>
        <dbReference type="ARBA" id="ARBA00022763"/>
    </source>
</evidence>
<gene>
    <name evidence="11" type="primary">recN</name>
    <name evidence="11" type="ORF">IAD50_05005</name>
</gene>
<dbReference type="CDD" id="cd03241">
    <property type="entry name" value="ABC_RecN"/>
    <property type="match status" value="2"/>
</dbReference>
<evidence type="ECO:0000256" key="7">
    <source>
        <dbReference type="ARBA" id="ARBA00023204"/>
    </source>
</evidence>
<dbReference type="Gene3D" id="3.40.50.300">
    <property type="entry name" value="P-loop containing nucleotide triphosphate hydrolases"/>
    <property type="match status" value="2"/>
</dbReference>
<protein>
    <recommendedName>
        <fullName evidence="3 9">DNA repair protein RecN</fullName>
    </recommendedName>
    <alternativeName>
        <fullName evidence="8 9">Recombination protein N</fullName>
    </alternativeName>
</protein>
<dbReference type="InterPro" id="IPR027417">
    <property type="entry name" value="P-loop_NTPase"/>
</dbReference>
<dbReference type="GO" id="GO:0006310">
    <property type="term" value="P:DNA recombination"/>
    <property type="evidence" value="ECO:0007669"/>
    <property type="project" value="InterPro"/>
</dbReference>
<evidence type="ECO:0000313" key="11">
    <source>
        <dbReference type="EMBL" id="HIU29637.1"/>
    </source>
</evidence>
<dbReference type="Pfam" id="PF02463">
    <property type="entry name" value="SMC_N"/>
    <property type="match status" value="1"/>
</dbReference>
<dbReference type="GO" id="GO:0005524">
    <property type="term" value="F:ATP binding"/>
    <property type="evidence" value="ECO:0007669"/>
    <property type="project" value="UniProtKB-KW"/>
</dbReference>
<evidence type="ECO:0000256" key="6">
    <source>
        <dbReference type="ARBA" id="ARBA00022840"/>
    </source>
</evidence>
<dbReference type="PIRSF" id="PIRSF003128">
    <property type="entry name" value="RecN"/>
    <property type="match status" value="1"/>
</dbReference>
<dbReference type="InterPro" id="IPR004604">
    <property type="entry name" value="DNA_recomb/repair_RecN"/>
</dbReference>
<evidence type="ECO:0000256" key="1">
    <source>
        <dbReference type="ARBA" id="ARBA00003618"/>
    </source>
</evidence>
<comment type="caution">
    <text evidence="11">The sequence shown here is derived from an EMBL/GenBank/DDBJ whole genome shotgun (WGS) entry which is preliminary data.</text>
</comment>
<dbReference type="NCBIfam" id="TIGR00634">
    <property type="entry name" value="recN"/>
    <property type="match status" value="1"/>
</dbReference>
<evidence type="ECO:0000256" key="8">
    <source>
        <dbReference type="ARBA" id="ARBA00033408"/>
    </source>
</evidence>
<keyword evidence="7 9" id="KW-0234">DNA repair</keyword>
<dbReference type="EMBL" id="DVMM01000101">
    <property type="protein sequence ID" value="HIU29637.1"/>
    <property type="molecule type" value="Genomic_DNA"/>
</dbReference>
<dbReference type="SUPFAM" id="SSF52540">
    <property type="entry name" value="P-loop containing nucleoside triphosphate hydrolases"/>
    <property type="match status" value="1"/>
</dbReference>
<evidence type="ECO:0000256" key="2">
    <source>
        <dbReference type="ARBA" id="ARBA00009441"/>
    </source>
</evidence>
<evidence type="ECO:0000256" key="3">
    <source>
        <dbReference type="ARBA" id="ARBA00021315"/>
    </source>
</evidence>
<evidence type="ECO:0000256" key="4">
    <source>
        <dbReference type="ARBA" id="ARBA00022741"/>
    </source>
</evidence>
<reference evidence="11" key="2">
    <citation type="journal article" date="2021" name="PeerJ">
        <title>Extensive microbial diversity within the chicken gut microbiome revealed by metagenomics and culture.</title>
        <authorList>
            <person name="Gilroy R."/>
            <person name="Ravi A."/>
            <person name="Getino M."/>
            <person name="Pursley I."/>
            <person name="Horton D.L."/>
            <person name="Alikhan N.F."/>
            <person name="Baker D."/>
            <person name="Gharbi K."/>
            <person name="Hall N."/>
            <person name="Watson M."/>
            <person name="Adriaenssens E.M."/>
            <person name="Foster-Nyarko E."/>
            <person name="Jarju S."/>
            <person name="Secka A."/>
            <person name="Antonio M."/>
            <person name="Oren A."/>
            <person name="Chaudhuri R.R."/>
            <person name="La Ragione R."/>
            <person name="Hildebrand F."/>
            <person name="Pallen M.J."/>
        </authorList>
    </citation>
    <scope>NUCLEOTIDE SEQUENCE</scope>
    <source>
        <strain evidence="11">CHK195-4489</strain>
    </source>
</reference>
<dbReference type="AlphaFoldDB" id="A0A9D1I8J2"/>
<dbReference type="Proteomes" id="UP000824089">
    <property type="component" value="Unassembled WGS sequence"/>
</dbReference>
<sequence length="570" mass="63414">MLMQLRIRNIALIDELTVDFTDGMNCLTGETGAGKSILIDSIQCMLGFRTSKELIRTGCESAYTEGVFFIDDPEVSSFLSEIGMEEEEDHTLILQRELSASGRNVCRINGRLAAVSTLRQLGTLLIDIHGQNENQSLAKAETHIKLLDAYGGTEIEALKHTYHIDLREFKERYRSLEKYSGDPKERERLADLYTYQIEEIEGAGLSVGEDEALNEKRAVLANSEKITEALEASRMILNGGEYGSDPSVSDQLGAVRSYLSTIAGYAGEYQELLSRIDEVSYLLEDIAADLRTCADGVTFDKNELEETQERIHTIDKLKRKYGSTIEEILQYAADTQKLLDELLAGEETVNKILKQLAERNEALHALCEDLNFTRVKAAKRLSEQVMAELESLEMNQAKFSAEILFHDEKDKNGYYNYTKEGLDTVEFLISANPGEPLKPLAKVASGGELSRIMLAIKTILADADRISTLIFDEIDTGISGKAAKSVAQKLKSISKNHQVICVTHHAQIAAAADHNIYIRKSFDGTSTHTTVEALDEEAKIREISRLLDGDAESEITAVHARELVAKFRTN</sequence>
<dbReference type="FunFam" id="3.40.50.300:FF:000356">
    <property type="entry name" value="DNA repair protein RecN"/>
    <property type="match status" value="1"/>
</dbReference>
<reference evidence="11" key="1">
    <citation type="submission" date="2020-10" db="EMBL/GenBank/DDBJ databases">
        <authorList>
            <person name="Gilroy R."/>
        </authorList>
    </citation>
    <scope>NUCLEOTIDE SEQUENCE</scope>
    <source>
        <strain evidence="11">CHK195-4489</strain>
    </source>
</reference>
<accession>A0A9D1I8J2</accession>